<dbReference type="Gramene" id="QL03p023798:mrna">
    <property type="protein sequence ID" value="QL03p023798:mrna:CDS:3"/>
    <property type="gene ID" value="QL03p023798"/>
</dbReference>
<evidence type="ECO:0000313" key="2">
    <source>
        <dbReference type="EnsemblPlants" id="QL03p023798:mrna:CDS:3"/>
    </source>
</evidence>
<dbReference type="FunCoup" id="A0A7N2L5M5">
    <property type="interactions" value="116"/>
</dbReference>
<dbReference type="Pfam" id="PF00646">
    <property type="entry name" value="F-box"/>
    <property type="match status" value="1"/>
</dbReference>
<protein>
    <recommendedName>
        <fullName evidence="1">F-box domain-containing protein</fullName>
    </recommendedName>
</protein>
<keyword evidence="3" id="KW-1185">Reference proteome</keyword>
<evidence type="ECO:0000259" key="1">
    <source>
        <dbReference type="PROSITE" id="PS50181"/>
    </source>
</evidence>
<dbReference type="InterPro" id="IPR036047">
    <property type="entry name" value="F-box-like_dom_sf"/>
</dbReference>
<dbReference type="Gene3D" id="1.20.1280.50">
    <property type="match status" value="1"/>
</dbReference>
<dbReference type="InterPro" id="IPR006527">
    <property type="entry name" value="F-box-assoc_dom_typ1"/>
</dbReference>
<dbReference type="PANTHER" id="PTHR31672:SF10">
    <property type="entry name" value="F-BOX DOMAIN-CONTAINING PROTEIN"/>
    <property type="match status" value="1"/>
</dbReference>
<dbReference type="AlphaFoldDB" id="A0A7N2L5M5"/>
<dbReference type="PANTHER" id="PTHR31672">
    <property type="entry name" value="BNACNNG10540D PROTEIN"/>
    <property type="match status" value="1"/>
</dbReference>
<accession>A0A7N2L5M5</accession>
<dbReference type="KEGG" id="qlo:115982378"/>
<reference evidence="2" key="2">
    <citation type="submission" date="2021-01" db="UniProtKB">
        <authorList>
            <consortium name="EnsemblPlants"/>
        </authorList>
    </citation>
    <scope>IDENTIFICATION</scope>
</reference>
<dbReference type="SMART" id="SM00256">
    <property type="entry name" value="FBOX"/>
    <property type="match status" value="1"/>
</dbReference>
<gene>
    <name evidence="2" type="primary">LOC115982378</name>
</gene>
<dbReference type="OMA" id="RMFNIAR"/>
<dbReference type="InterPro" id="IPR001810">
    <property type="entry name" value="F-box_dom"/>
</dbReference>
<dbReference type="CDD" id="cd22157">
    <property type="entry name" value="F-box_AtFBW1-like"/>
    <property type="match status" value="1"/>
</dbReference>
<dbReference type="SUPFAM" id="SSF82171">
    <property type="entry name" value="DPP6 N-terminal domain-like"/>
    <property type="match status" value="1"/>
</dbReference>
<dbReference type="InterPro" id="IPR050796">
    <property type="entry name" value="SCF_F-box_component"/>
</dbReference>
<dbReference type="GeneID" id="115982378"/>
<dbReference type="NCBIfam" id="TIGR01640">
    <property type="entry name" value="F_box_assoc_1"/>
    <property type="match status" value="1"/>
</dbReference>
<dbReference type="InParanoid" id="A0A7N2L5M5"/>
<proteinExistence type="predicted"/>
<feature type="domain" description="F-box" evidence="1">
    <location>
        <begin position="1"/>
        <end position="46"/>
    </location>
</feature>
<sequence>MLSCDLPEDLVVEILSSLPVKSLMRFKCVCKSWHALMRNHSFITKHHKWATSNNQGCGVVFKYLFRQRHTCVSLLSDDTLEVSSNIDISPFFPEEIDMLVIDGPCNGIFFLYGISSERYYGEEIVLWNPATRESKVLPIIKQRPQYSSPYVTFNFGFGIDPKKNDLKVVRIVDFWQRKPLQFEVYNLSTDSWRVIDGPVNQLYGFDFAKFPSYLNGFYHWKASRFMISFDMSNEVFQETPLPPIIEDPFSTNAIAIINDSVSLIVQYFDVDISWYDVWVMSETGVERTWTKKFKISPHPDFDRMLEFREDGLVLFQYSDGWLVVYDRKTQEVRNIAKYEISDLSHSFAVSYTETLVFLNEGNVIE</sequence>
<dbReference type="PROSITE" id="PS50181">
    <property type="entry name" value="FBOX"/>
    <property type="match status" value="1"/>
</dbReference>
<dbReference type="EMBL" id="LRBV02000003">
    <property type="status" value="NOT_ANNOTATED_CDS"/>
    <property type="molecule type" value="Genomic_DNA"/>
</dbReference>
<reference evidence="2 3" key="1">
    <citation type="journal article" date="2016" name="G3 (Bethesda)">
        <title>First Draft Assembly and Annotation of the Genome of a California Endemic Oak Quercus lobata Nee (Fagaceae).</title>
        <authorList>
            <person name="Sork V.L."/>
            <person name="Fitz-Gibbon S.T."/>
            <person name="Puiu D."/>
            <person name="Crepeau M."/>
            <person name="Gugger P.F."/>
            <person name="Sherman R."/>
            <person name="Stevens K."/>
            <person name="Langley C.H."/>
            <person name="Pellegrini M."/>
            <person name="Salzberg S.L."/>
        </authorList>
    </citation>
    <scope>NUCLEOTIDE SEQUENCE [LARGE SCALE GENOMIC DNA]</scope>
    <source>
        <strain evidence="2 3">cv. SW786</strain>
    </source>
</reference>
<dbReference type="SUPFAM" id="SSF81383">
    <property type="entry name" value="F-box domain"/>
    <property type="match status" value="1"/>
</dbReference>
<name>A0A7N2L5M5_QUELO</name>
<dbReference type="EnsemblPlants" id="QL03p023798:mrna">
    <property type="protein sequence ID" value="QL03p023798:mrna:CDS:3"/>
    <property type="gene ID" value="QL03p023798"/>
</dbReference>
<dbReference type="OrthoDB" id="5314306at2759"/>
<dbReference type="RefSeq" id="XP_030960818.1">
    <property type="nucleotide sequence ID" value="XM_031104958.1"/>
</dbReference>
<evidence type="ECO:0000313" key="3">
    <source>
        <dbReference type="Proteomes" id="UP000594261"/>
    </source>
</evidence>
<organism evidence="2 3">
    <name type="scientific">Quercus lobata</name>
    <name type="common">Valley oak</name>
    <dbReference type="NCBI Taxonomy" id="97700"/>
    <lineage>
        <taxon>Eukaryota</taxon>
        <taxon>Viridiplantae</taxon>
        <taxon>Streptophyta</taxon>
        <taxon>Embryophyta</taxon>
        <taxon>Tracheophyta</taxon>
        <taxon>Spermatophyta</taxon>
        <taxon>Magnoliopsida</taxon>
        <taxon>eudicotyledons</taxon>
        <taxon>Gunneridae</taxon>
        <taxon>Pentapetalae</taxon>
        <taxon>rosids</taxon>
        <taxon>fabids</taxon>
        <taxon>Fagales</taxon>
        <taxon>Fagaceae</taxon>
        <taxon>Quercus</taxon>
    </lineage>
</organism>
<dbReference type="Pfam" id="PF07734">
    <property type="entry name" value="FBA_1"/>
    <property type="match status" value="1"/>
</dbReference>
<dbReference type="Proteomes" id="UP000594261">
    <property type="component" value="Chromosome 3"/>
</dbReference>
<dbReference type="InterPro" id="IPR017451">
    <property type="entry name" value="F-box-assoc_interact_dom"/>
</dbReference>